<dbReference type="RefSeq" id="WP_145358162.1">
    <property type="nucleotide sequence ID" value="NZ_CP036265.1"/>
</dbReference>
<dbReference type="AlphaFoldDB" id="A0A517P7J9"/>
<feature type="compositionally biased region" description="Low complexity" evidence="1">
    <location>
        <begin position="23"/>
        <end position="34"/>
    </location>
</feature>
<keyword evidence="2" id="KW-0812">Transmembrane</keyword>
<dbReference type="EMBL" id="CP036265">
    <property type="protein sequence ID" value="QDT15356.1"/>
    <property type="molecule type" value="Genomic_DNA"/>
</dbReference>
<protein>
    <recommendedName>
        <fullName evidence="5">Prepilin-type N-terminal cleavage/methylation domain-containing protein</fullName>
    </recommendedName>
</protein>
<feature type="transmembrane region" description="Helical" evidence="2">
    <location>
        <begin position="59"/>
        <end position="83"/>
    </location>
</feature>
<dbReference type="InterPro" id="IPR012902">
    <property type="entry name" value="N_methyl_site"/>
</dbReference>
<feature type="compositionally biased region" description="Pro residues" evidence="1">
    <location>
        <begin position="1"/>
        <end position="12"/>
    </location>
</feature>
<sequence length="790" mass="85515">MTPAPPPLPPVTDRPHARRPTVPSRRPAARLARSQGARRQDARRLAATANRRPRAGFTLIEMLVATTLVLLMMLLFAQVFGLATETVSMRKGMAANDQKARLLTGRFDNDLSARTFRTVAPFRGATFAYVWNGVDAWERQPASDSGVDLYTANGSTTRAWATETVKGRLEDRRGYFSISENDPDDDTDEVLSFTIDRRLAERRGGVDYSPALGRATVLDTDAALFKSSGGDVEPDQPATDQFNTSGAADEEKLSDSPLISGTGIGQQALESAQPVGVSNYEVVTFYLRNGNLVRARKLIREPKTNPTLWDTDADNAPNSWPPGGMVDPDDGLEHSFAHYFDYAAYSHPNTLATSGTQTLGPVLHSEASLDNESGGDLVRANLNEADDLTNYGVSLDEYRMPDSLGNPLLRDGAGFFPFDVTNPGRTQPFGRPREFLGITLGPDVQFGGGGLTSEDWNTPFFGRYTVQEQSHPDFKLPGRAAMPPGASAGSSDGGPLFAENPRVLKYLNDGGGRRDRRGEEILLTNVHGFDIEVYDDAIGDFVDLGHTRTAPTQDLFDINGDGDYTDSVQIPGDYHADRLRALTPKGELALDVLGDAEPDASYDADGTTDPHPFGNRFDTWHPDMALMGLGWADTGSGTPDTPVSLRRPYPPPYRPLRNPFGGDVGLPVGVDMTFSGVGLVSAADLAGAPGDAPISSIPLVDATANDSFYDDDGFLHEKLPLHTGPGGSRGGYYVRGDVGGSPRLFPNPNVIGQPGSGDEKPLRAIRITVRYYDVQSDQMRQESFRHSFTN</sequence>
<evidence type="ECO:0000313" key="3">
    <source>
        <dbReference type="EMBL" id="QDT15356.1"/>
    </source>
</evidence>
<keyword evidence="2" id="KW-1133">Transmembrane helix</keyword>
<gene>
    <name evidence="3" type="ORF">CA12_14410</name>
</gene>
<evidence type="ECO:0000256" key="2">
    <source>
        <dbReference type="SAM" id="Phobius"/>
    </source>
</evidence>
<reference evidence="3 4" key="1">
    <citation type="submission" date="2019-02" db="EMBL/GenBank/DDBJ databases">
        <title>Deep-cultivation of Planctomycetes and their phenomic and genomic characterization uncovers novel biology.</title>
        <authorList>
            <person name="Wiegand S."/>
            <person name="Jogler M."/>
            <person name="Boedeker C."/>
            <person name="Pinto D."/>
            <person name="Vollmers J."/>
            <person name="Rivas-Marin E."/>
            <person name="Kohn T."/>
            <person name="Peeters S.H."/>
            <person name="Heuer A."/>
            <person name="Rast P."/>
            <person name="Oberbeckmann S."/>
            <person name="Bunk B."/>
            <person name="Jeske O."/>
            <person name="Meyerdierks A."/>
            <person name="Storesund J.E."/>
            <person name="Kallscheuer N."/>
            <person name="Luecker S."/>
            <person name="Lage O.M."/>
            <person name="Pohl T."/>
            <person name="Merkel B.J."/>
            <person name="Hornburger P."/>
            <person name="Mueller R.-W."/>
            <person name="Bruemmer F."/>
            <person name="Labrenz M."/>
            <person name="Spormann A.M."/>
            <person name="Op den Camp H."/>
            <person name="Overmann J."/>
            <person name="Amann R."/>
            <person name="Jetten M.S.M."/>
            <person name="Mascher T."/>
            <person name="Medema M.H."/>
            <person name="Devos D.P."/>
            <person name="Kaster A.-K."/>
            <person name="Ovreas L."/>
            <person name="Rohde M."/>
            <person name="Galperin M.Y."/>
            <person name="Jogler C."/>
        </authorList>
    </citation>
    <scope>NUCLEOTIDE SEQUENCE [LARGE SCALE GENOMIC DNA]</scope>
    <source>
        <strain evidence="3 4">CA12</strain>
    </source>
</reference>
<feature type="region of interest" description="Disordered" evidence="1">
    <location>
        <begin position="1"/>
        <end position="48"/>
    </location>
</feature>
<keyword evidence="4" id="KW-1185">Reference proteome</keyword>
<accession>A0A517P7J9</accession>
<proteinExistence type="predicted"/>
<evidence type="ECO:0000256" key="1">
    <source>
        <dbReference type="SAM" id="MobiDB-lite"/>
    </source>
</evidence>
<evidence type="ECO:0008006" key="5">
    <source>
        <dbReference type="Google" id="ProtNLM"/>
    </source>
</evidence>
<dbReference type="OrthoDB" id="231157at2"/>
<dbReference type="KEGG" id="acaf:CA12_14410"/>
<dbReference type="Proteomes" id="UP000318741">
    <property type="component" value="Chromosome"/>
</dbReference>
<feature type="region of interest" description="Disordered" evidence="1">
    <location>
        <begin position="226"/>
        <end position="253"/>
    </location>
</feature>
<name>A0A517P7J9_9PLAN</name>
<dbReference type="PROSITE" id="PS00409">
    <property type="entry name" value="PROKAR_NTER_METHYL"/>
    <property type="match status" value="1"/>
</dbReference>
<evidence type="ECO:0000313" key="4">
    <source>
        <dbReference type="Proteomes" id="UP000318741"/>
    </source>
</evidence>
<dbReference type="Pfam" id="PF07963">
    <property type="entry name" value="N_methyl"/>
    <property type="match status" value="1"/>
</dbReference>
<organism evidence="3 4">
    <name type="scientific">Alienimonas californiensis</name>
    <dbReference type="NCBI Taxonomy" id="2527989"/>
    <lineage>
        <taxon>Bacteria</taxon>
        <taxon>Pseudomonadati</taxon>
        <taxon>Planctomycetota</taxon>
        <taxon>Planctomycetia</taxon>
        <taxon>Planctomycetales</taxon>
        <taxon>Planctomycetaceae</taxon>
        <taxon>Alienimonas</taxon>
    </lineage>
</organism>
<dbReference type="NCBIfam" id="TIGR02532">
    <property type="entry name" value="IV_pilin_GFxxxE"/>
    <property type="match status" value="1"/>
</dbReference>
<keyword evidence="2" id="KW-0472">Membrane</keyword>